<dbReference type="CDD" id="cd00082">
    <property type="entry name" value="HisKA"/>
    <property type="match status" value="1"/>
</dbReference>
<organism evidence="12 13">
    <name type="scientific">Rickettsia asiatica</name>
    <dbReference type="NCBI Taxonomy" id="238800"/>
    <lineage>
        <taxon>Bacteria</taxon>
        <taxon>Pseudomonadati</taxon>
        <taxon>Pseudomonadota</taxon>
        <taxon>Alphaproteobacteria</taxon>
        <taxon>Rickettsiales</taxon>
        <taxon>Rickettsiaceae</taxon>
        <taxon>Rickettsieae</taxon>
        <taxon>Rickettsia</taxon>
        <taxon>spotted fever group</taxon>
    </lineage>
</organism>
<dbReference type="GO" id="GO:0009927">
    <property type="term" value="F:histidine phosphotransfer kinase activity"/>
    <property type="evidence" value="ECO:0007669"/>
    <property type="project" value="TreeGrafter"/>
</dbReference>
<comment type="subcellular location">
    <subcellularLocation>
        <location evidence="2">Membrane</location>
        <topology evidence="2">Multi-pass membrane protein</topology>
    </subcellularLocation>
</comment>
<evidence type="ECO:0000256" key="4">
    <source>
        <dbReference type="ARBA" id="ARBA00012438"/>
    </source>
</evidence>
<evidence type="ECO:0000256" key="6">
    <source>
        <dbReference type="ARBA" id="ARBA00022692"/>
    </source>
</evidence>
<evidence type="ECO:0000313" key="13">
    <source>
        <dbReference type="Proteomes" id="UP000321183"/>
    </source>
</evidence>
<dbReference type="InterPro" id="IPR036097">
    <property type="entry name" value="HisK_dim/P_sf"/>
</dbReference>
<evidence type="ECO:0000256" key="7">
    <source>
        <dbReference type="ARBA" id="ARBA00022777"/>
    </source>
</evidence>
<feature type="transmembrane region" description="Helical" evidence="10">
    <location>
        <begin position="311"/>
        <end position="330"/>
    </location>
</feature>
<dbReference type="AlphaFoldDB" id="A0A510GBU2"/>
<dbReference type="PROSITE" id="PS50109">
    <property type="entry name" value="HIS_KIN"/>
    <property type="match status" value="1"/>
</dbReference>
<dbReference type="PANTHER" id="PTHR43047:SF70">
    <property type="entry name" value="SENSOR HISTIDINE KINASE YVCQ"/>
    <property type="match status" value="1"/>
</dbReference>
<feature type="transmembrane region" description="Helical" evidence="10">
    <location>
        <begin position="150"/>
        <end position="167"/>
    </location>
</feature>
<feature type="transmembrane region" description="Helical" evidence="10">
    <location>
        <begin position="278"/>
        <end position="299"/>
    </location>
</feature>
<feature type="transmembrane region" description="Helical" evidence="10">
    <location>
        <begin position="95"/>
        <end position="114"/>
    </location>
</feature>
<reference evidence="12 13" key="1">
    <citation type="submission" date="2019-04" db="EMBL/GenBank/DDBJ databases">
        <title>Draft genome sequence of Rickettsia asiatica Maytaro1284.</title>
        <authorList>
            <person name="Thu M."/>
            <person name="Qiu Y."/>
            <person name="Nakao R."/>
        </authorList>
    </citation>
    <scope>NUCLEOTIDE SEQUENCE [LARGE SCALE GENOMIC DNA]</scope>
    <source>
        <strain evidence="12 13">Maytaro1284</strain>
    </source>
</reference>
<dbReference type="SMART" id="SM00387">
    <property type="entry name" value="HATPase_c"/>
    <property type="match status" value="1"/>
</dbReference>
<feature type="transmembrane region" description="Helical" evidence="10">
    <location>
        <begin position="54"/>
        <end position="83"/>
    </location>
</feature>
<dbReference type="Pfam" id="PF02518">
    <property type="entry name" value="HATPase_c"/>
    <property type="match status" value="1"/>
</dbReference>
<keyword evidence="13" id="KW-1185">Reference proteome</keyword>
<name>A0A510GBU2_9RICK</name>
<dbReference type="InterPro" id="IPR003594">
    <property type="entry name" value="HATPase_dom"/>
</dbReference>
<dbReference type="PROSITE" id="PS50283">
    <property type="entry name" value="NA_SOLUT_SYMP_3"/>
    <property type="match status" value="1"/>
</dbReference>
<keyword evidence="7" id="KW-0418">Kinase</keyword>
<dbReference type="InterPro" id="IPR038377">
    <property type="entry name" value="Na/Glc_symporter_sf"/>
</dbReference>
<keyword evidence="8 10" id="KW-1133">Transmembrane helix</keyword>
<dbReference type="CDD" id="cd00075">
    <property type="entry name" value="HATPase"/>
    <property type="match status" value="1"/>
</dbReference>
<dbReference type="GO" id="GO:0000155">
    <property type="term" value="F:phosphorelay sensor kinase activity"/>
    <property type="evidence" value="ECO:0007669"/>
    <property type="project" value="InterPro"/>
</dbReference>
<dbReference type="SMART" id="SM00388">
    <property type="entry name" value="HisKA"/>
    <property type="match status" value="1"/>
</dbReference>
<feature type="transmembrane region" description="Helical" evidence="10">
    <location>
        <begin position="388"/>
        <end position="407"/>
    </location>
</feature>
<gene>
    <name evidence="12" type="ORF">RAS_05080</name>
</gene>
<sequence>MAKDTKQISKTFFISAIIYLCLSTLFIWIVILLLSQDPSVDTNQLFLRIIKSYIGFKGLIVGVIMAMIISSTNSYINVAAVTFTNDIIKKASLNYNYITVITIGLIGFIISLYTKDLINLFLLLTSIYLPLITLPLILLIYGFKSSAKSFFIGMIAAILTIILWQIFSLRAILGIYPILPATIVNLLFFLGSHYILKQPGGFSSLKEPLAVKIIRQERKRKILTLFRDLKNFNIFKYWESTLPNQEITYSDVGIFILISMFSSLYTTPGSRIMNHLEIYNIIYHTTLITATILITYPLWSLKFKKNYIISLSWFVATFVILIFFGSVLVISSSFDQLQLICSIINLLIIAMIFRWQATLLMIVTGVFASIEFYKYFMDEKLLISIDSFQFKVVYFLTLFSSLLIVFLKPRQEQERLVNLKNTHLGNRVNYREQELEKLLDLKHEFLRNINHEINMPLTGIISLGETLWANYDKYAVEIIAKSSIRLNSLINNILDFSKLSSLNYELNKENINLSELLHERIKIRKKLYLNGKTLNFVSDIEENIIFNCDPHYIKHTFDNLIINAISYCSEGIIKIDLHMQENNILFSIKDDGVGVLKEELQSIFGVFVVSSKTRTTAGGRGVGLALFEVVSKYNYHDFNVICGLILLFLILKVFNICATM</sequence>
<evidence type="ECO:0000256" key="9">
    <source>
        <dbReference type="ARBA" id="ARBA00023136"/>
    </source>
</evidence>
<feature type="domain" description="Histidine kinase" evidence="11">
    <location>
        <begin position="448"/>
        <end position="626"/>
    </location>
</feature>
<evidence type="ECO:0000313" key="12">
    <source>
        <dbReference type="EMBL" id="BBJ31399.1"/>
    </source>
</evidence>
<dbReference type="PANTHER" id="PTHR43047">
    <property type="entry name" value="TWO-COMPONENT HISTIDINE PROTEIN KINASE"/>
    <property type="match status" value="1"/>
</dbReference>
<comment type="similarity">
    <text evidence="3">Belongs to the sodium:solute symporter (SSF) (TC 2.A.21) family.</text>
</comment>
<dbReference type="InterPro" id="IPR036890">
    <property type="entry name" value="HATPase_C_sf"/>
</dbReference>
<dbReference type="Gene3D" id="1.20.1730.10">
    <property type="entry name" value="Sodium/glucose cotransporter"/>
    <property type="match status" value="1"/>
</dbReference>
<evidence type="ECO:0000256" key="1">
    <source>
        <dbReference type="ARBA" id="ARBA00000085"/>
    </source>
</evidence>
<dbReference type="GO" id="GO:0005886">
    <property type="term" value="C:plasma membrane"/>
    <property type="evidence" value="ECO:0007669"/>
    <property type="project" value="TreeGrafter"/>
</dbReference>
<dbReference type="InterPro" id="IPR005467">
    <property type="entry name" value="His_kinase_dom"/>
</dbReference>
<keyword evidence="5" id="KW-0808">Transferase</keyword>
<protein>
    <recommendedName>
        <fullName evidence="4">histidine kinase</fullName>
        <ecNumber evidence="4">2.7.13.3</ecNumber>
    </recommendedName>
</protein>
<dbReference type="EMBL" id="AP019563">
    <property type="protein sequence ID" value="BBJ31399.1"/>
    <property type="molecule type" value="Genomic_DNA"/>
</dbReference>
<comment type="catalytic activity">
    <reaction evidence="1">
        <text>ATP + protein L-histidine = ADP + protein N-phospho-L-histidine.</text>
        <dbReference type="EC" id="2.7.13.3"/>
    </reaction>
</comment>
<dbReference type="InterPro" id="IPR003661">
    <property type="entry name" value="HisK_dim/P_dom"/>
</dbReference>
<feature type="transmembrane region" description="Helical" evidence="10">
    <location>
        <begin position="120"/>
        <end position="143"/>
    </location>
</feature>
<dbReference type="KEGG" id="ras:RAS_05080"/>
<dbReference type="Gene3D" id="1.10.287.130">
    <property type="match status" value="1"/>
</dbReference>
<dbReference type="Pfam" id="PF00512">
    <property type="entry name" value="HisKA"/>
    <property type="match status" value="1"/>
</dbReference>
<evidence type="ECO:0000256" key="8">
    <source>
        <dbReference type="ARBA" id="ARBA00022989"/>
    </source>
</evidence>
<dbReference type="EC" id="2.7.13.3" evidence="4"/>
<dbReference type="Gene3D" id="3.30.565.10">
    <property type="entry name" value="Histidine kinase-like ATPase, C-terminal domain"/>
    <property type="match status" value="1"/>
</dbReference>
<feature type="transmembrane region" description="Helical" evidence="10">
    <location>
        <begin position="173"/>
        <end position="196"/>
    </location>
</feature>
<dbReference type="InterPro" id="IPR001734">
    <property type="entry name" value="Na/solute_symporter"/>
</dbReference>
<evidence type="ECO:0000256" key="5">
    <source>
        <dbReference type="ARBA" id="ARBA00022679"/>
    </source>
</evidence>
<keyword evidence="9 10" id="KW-0472">Membrane</keyword>
<dbReference type="SUPFAM" id="SSF47384">
    <property type="entry name" value="Homodimeric domain of signal transducing histidine kinase"/>
    <property type="match status" value="1"/>
</dbReference>
<dbReference type="SUPFAM" id="SSF55874">
    <property type="entry name" value="ATPase domain of HSP90 chaperone/DNA topoisomerase II/histidine kinase"/>
    <property type="match status" value="1"/>
</dbReference>
<dbReference type="Proteomes" id="UP000321183">
    <property type="component" value="Chromosome"/>
</dbReference>
<dbReference type="GO" id="GO:0022857">
    <property type="term" value="F:transmembrane transporter activity"/>
    <property type="evidence" value="ECO:0007669"/>
    <property type="project" value="InterPro"/>
</dbReference>
<keyword evidence="6 10" id="KW-0812">Transmembrane</keyword>
<proteinExistence type="inferred from homology"/>
<evidence type="ECO:0000256" key="2">
    <source>
        <dbReference type="ARBA" id="ARBA00004141"/>
    </source>
</evidence>
<evidence type="ECO:0000256" key="3">
    <source>
        <dbReference type="ARBA" id="ARBA00006434"/>
    </source>
</evidence>
<feature type="transmembrane region" description="Helical" evidence="10">
    <location>
        <begin position="638"/>
        <end position="656"/>
    </location>
</feature>
<accession>A0A510GBU2</accession>
<evidence type="ECO:0000259" key="11">
    <source>
        <dbReference type="PROSITE" id="PS50109"/>
    </source>
</evidence>
<evidence type="ECO:0000256" key="10">
    <source>
        <dbReference type="SAM" id="Phobius"/>
    </source>
</evidence>
<feature type="transmembrane region" description="Helical" evidence="10">
    <location>
        <begin position="12"/>
        <end position="34"/>
    </location>
</feature>